<protein>
    <submittedName>
        <fullName evidence="3">Uncharacterized protein</fullName>
    </submittedName>
</protein>
<feature type="compositionally biased region" description="Polar residues" evidence="1">
    <location>
        <begin position="177"/>
        <end position="205"/>
    </location>
</feature>
<evidence type="ECO:0000313" key="4">
    <source>
        <dbReference type="Proteomes" id="UP000220210"/>
    </source>
</evidence>
<reference evidence="3 4" key="1">
    <citation type="submission" date="2017-09" db="EMBL/GenBank/DDBJ databases">
        <title>Large-scale bioinformatics analysis of Bacillus genomes uncovers conserved roles of natural products in bacterial physiology.</title>
        <authorList>
            <consortium name="Agbiome Team Llc"/>
            <person name="Bleich R.M."/>
            <person name="Kirk G.J."/>
            <person name="Santa Maria K.C."/>
            <person name="Allen S.E."/>
            <person name="Farag S."/>
            <person name="Shank E.A."/>
            <person name="Bowers A."/>
        </authorList>
    </citation>
    <scope>NUCLEOTIDE SEQUENCE [LARGE SCALE GENOMIC DNA]</scope>
    <source>
        <strain evidence="3 4">AFS020204</strain>
    </source>
</reference>
<accession>A0A9X6W289</accession>
<evidence type="ECO:0000256" key="2">
    <source>
        <dbReference type="SAM" id="SignalP"/>
    </source>
</evidence>
<sequence length="397" mass="44274">MKNNKKMMTLLATGIILTAGLPLTAHADTEKKEIAVQEVQGEKVVPMKKLLVEMEGQVQEGNDENGDYKVYIVGNKSIKIHEKYSCAFVDGELQPYKKEKVGKFTVPTYWEPMYTADDVLVPVNFVADVLPVKVNGDKLEFDVEKKKEEPKEEPKEEIKEQKQSNLPISKDQEESNKQSVVESKVNSTNVQKRETNQGNQSTKVAENSNGQSSSSQQNESKQSEITPPKNDASHNKETQTKEDKPVQTSQEKQDGNRGDGNKHVDDGKQTTVNGKTYTAPEVKKLAYSLGFIDDKVGLKFNPYGKDGDDSYTIANLYATGNGEWDVKIFIYNGNNAVDEPLKALFNKMLPIKGNELFSIINTPGVKSQELLLEGRKIRINKTQVLSVLFGPIVNNVE</sequence>
<feature type="signal peptide" evidence="2">
    <location>
        <begin position="1"/>
        <end position="27"/>
    </location>
</feature>
<feature type="compositionally biased region" description="Basic and acidic residues" evidence="1">
    <location>
        <begin position="231"/>
        <end position="268"/>
    </location>
</feature>
<name>A0A9X6W289_BACCE</name>
<evidence type="ECO:0000313" key="3">
    <source>
        <dbReference type="EMBL" id="PFF51893.1"/>
    </source>
</evidence>
<dbReference type="Proteomes" id="UP000220210">
    <property type="component" value="Unassembled WGS sequence"/>
</dbReference>
<dbReference type="RefSeq" id="WP_086877645.1">
    <property type="nucleotide sequence ID" value="NZ_NTSO01000002.1"/>
</dbReference>
<dbReference type="EMBL" id="NTSO01000002">
    <property type="protein sequence ID" value="PFF51893.1"/>
    <property type="molecule type" value="Genomic_DNA"/>
</dbReference>
<feature type="chain" id="PRO_5040936707" evidence="2">
    <location>
        <begin position="28"/>
        <end position="397"/>
    </location>
</feature>
<feature type="compositionally biased region" description="Basic and acidic residues" evidence="1">
    <location>
        <begin position="144"/>
        <end position="162"/>
    </location>
</feature>
<dbReference type="AlphaFoldDB" id="A0A9X6W289"/>
<feature type="region of interest" description="Disordered" evidence="1">
    <location>
        <begin position="144"/>
        <end position="275"/>
    </location>
</feature>
<evidence type="ECO:0000256" key="1">
    <source>
        <dbReference type="SAM" id="MobiDB-lite"/>
    </source>
</evidence>
<comment type="caution">
    <text evidence="3">The sequence shown here is derived from an EMBL/GenBank/DDBJ whole genome shotgun (WGS) entry which is preliminary data.</text>
</comment>
<keyword evidence="2" id="KW-0732">Signal</keyword>
<proteinExistence type="predicted"/>
<feature type="compositionally biased region" description="Low complexity" evidence="1">
    <location>
        <begin position="206"/>
        <end position="224"/>
    </location>
</feature>
<organism evidence="3 4">
    <name type="scientific">Bacillus cereus</name>
    <dbReference type="NCBI Taxonomy" id="1396"/>
    <lineage>
        <taxon>Bacteria</taxon>
        <taxon>Bacillati</taxon>
        <taxon>Bacillota</taxon>
        <taxon>Bacilli</taxon>
        <taxon>Bacillales</taxon>
        <taxon>Bacillaceae</taxon>
        <taxon>Bacillus</taxon>
        <taxon>Bacillus cereus group</taxon>
    </lineage>
</organism>
<gene>
    <name evidence="3" type="ORF">CN357_04160</name>
</gene>